<accession>A0A918X461</accession>
<name>A0A918X461_9ACTN</name>
<proteinExistence type="predicted"/>
<gene>
    <name evidence="1" type="ORF">GCM10010334_65040</name>
</gene>
<dbReference type="EMBL" id="BMVC01000016">
    <property type="protein sequence ID" value="GHD10189.1"/>
    <property type="molecule type" value="Genomic_DNA"/>
</dbReference>
<evidence type="ECO:0008006" key="3">
    <source>
        <dbReference type="Google" id="ProtNLM"/>
    </source>
</evidence>
<sequence>MVSAHHESLHKVFQRDTGLLIDALQELLGVDFPAYRKIEPVNVDLTEIEAIERRADTILRIETKGEPYFVILESQGRPAERKRRSWAYYLAYLLDKYDGQPVLLVLCHDRATARWAAKPIEFGLPGLPSLVVRPLVLGPDNVPVMAEPEQVRSNVPLAVFAAITHGNDPGVAAILKSLAEALDELDPNEAVIYAEYVEAGLSDVAAQQTWRKLMDTLNIFFRSEAARRTREEGREAGREEGLEEGQAVERARMVCTVLERRGLEPSLETRERIAACRDLEVLGRWAELAWSVSSAEEIFAEEE</sequence>
<dbReference type="PANTHER" id="PTHR34613">
    <property type="entry name" value="SLL0800 PROTEIN"/>
    <property type="match status" value="1"/>
</dbReference>
<dbReference type="AlphaFoldDB" id="A0A918X461"/>
<dbReference type="RefSeq" id="WP_189826790.1">
    <property type="nucleotide sequence ID" value="NZ_BMVC01000016.1"/>
</dbReference>
<dbReference type="Proteomes" id="UP000638353">
    <property type="component" value="Unassembled WGS sequence"/>
</dbReference>
<evidence type="ECO:0000313" key="1">
    <source>
        <dbReference type="EMBL" id="GHD10189.1"/>
    </source>
</evidence>
<reference evidence="1" key="2">
    <citation type="submission" date="2020-09" db="EMBL/GenBank/DDBJ databases">
        <authorList>
            <person name="Sun Q."/>
            <person name="Ohkuma M."/>
        </authorList>
    </citation>
    <scope>NUCLEOTIDE SEQUENCE</scope>
    <source>
        <strain evidence="1">JCM 4637</strain>
    </source>
</reference>
<comment type="caution">
    <text evidence="1">The sequence shown here is derived from an EMBL/GenBank/DDBJ whole genome shotgun (WGS) entry which is preliminary data.</text>
</comment>
<dbReference type="PANTHER" id="PTHR34613:SF1">
    <property type="entry name" value="SLL6017 PROTEIN"/>
    <property type="match status" value="1"/>
</dbReference>
<reference evidence="1" key="1">
    <citation type="journal article" date="2014" name="Int. J. Syst. Evol. Microbiol.">
        <title>Complete genome sequence of Corynebacterium casei LMG S-19264T (=DSM 44701T), isolated from a smear-ripened cheese.</title>
        <authorList>
            <consortium name="US DOE Joint Genome Institute (JGI-PGF)"/>
            <person name="Walter F."/>
            <person name="Albersmeier A."/>
            <person name="Kalinowski J."/>
            <person name="Ruckert C."/>
        </authorList>
    </citation>
    <scope>NUCLEOTIDE SEQUENCE</scope>
    <source>
        <strain evidence="1">JCM 4637</strain>
    </source>
</reference>
<organism evidence="1 2">
    <name type="scientific">Streptomyces finlayi</name>
    <dbReference type="NCBI Taxonomy" id="67296"/>
    <lineage>
        <taxon>Bacteria</taxon>
        <taxon>Bacillati</taxon>
        <taxon>Actinomycetota</taxon>
        <taxon>Actinomycetes</taxon>
        <taxon>Kitasatosporales</taxon>
        <taxon>Streptomycetaceae</taxon>
        <taxon>Streptomyces</taxon>
    </lineage>
</organism>
<evidence type="ECO:0000313" key="2">
    <source>
        <dbReference type="Proteomes" id="UP000638353"/>
    </source>
</evidence>
<protein>
    <recommendedName>
        <fullName evidence="3">Rpn family recombination-promoting nuclease/putative transposase</fullName>
    </recommendedName>
</protein>